<keyword evidence="2" id="KW-1003">Cell membrane</keyword>
<feature type="transmembrane region" description="Helical" evidence="6">
    <location>
        <begin position="172"/>
        <end position="188"/>
    </location>
</feature>
<dbReference type="GO" id="GO:0005886">
    <property type="term" value="C:plasma membrane"/>
    <property type="evidence" value="ECO:0007669"/>
    <property type="project" value="UniProtKB-SubCell"/>
</dbReference>
<keyword evidence="7" id="KW-0762">Sugar transport</keyword>
<gene>
    <name evidence="7" type="ORF">PRECH8_17100</name>
</gene>
<keyword evidence="3 6" id="KW-0812">Transmembrane</keyword>
<reference evidence="7" key="2">
    <citation type="journal article" date="2021" name="Data Brief">
        <title>Draft genome sequence data of the facultative, thermophilic, xylanolytic bacterium Paenibacillus sp. strain DA-C8.</title>
        <authorList>
            <person name="Chhe C."/>
            <person name="Uke A."/>
            <person name="Baramee S."/>
            <person name="Ungkulpasvich U."/>
            <person name="Tachaapaikoon C."/>
            <person name="Pason P."/>
            <person name="Waeonukul R."/>
            <person name="Ratanakhanokchai K."/>
            <person name="Kosugi A."/>
        </authorList>
    </citation>
    <scope>NUCLEOTIDE SEQUENCE</scope>
    <source>
        <strain evidence="7">DA-C8</strain>
    </source>
</reference>
<comment type="subcellular location">
    <subcellularLocation>
        <location evidence="1">Cell membrane</location>
        <topology evidence="1">Multi-pass membrane protein</topology>
    </subcellularLocation>
</comment>
<name>A0A916QF09_9BACL</name>
<dbReference type="PANTHER" id="PTHR30250">
    <property type="entry name" value="PST FAMILY PREDICTED COLANIC ACID TRANSPORTER"/>
    <property type="match status" value="1"/>
</dbReference>
<feature type="transmembrane region" description="Helical" evidence="6">
    <location>
        <begin position="403"/>
        <end position="423"/>
    </location>
</feature>
<keyword evidence="8" id="KW-1185">Reference proteome</keyword>
<dbReference type="EMBL" id="BMAQ01000019">
    <property type="protein sequence ID" value="GFR38414.1"/>
    <property type="molecule type" value="Genomic_DNA"/>
</dbReference>
<feature type="transmembrane region" description="Helical" evidence="6">
    <location>
        <begin position="336"/>
        <end position="355"/>
    </location>
</feature>
<evidence type="ECO:0000313" key="8">
    <source>
        <dbReference type="Proteomes" id="UP000654993"/>
    </source>
</evidence>
<feature type="transmembrane region" description="Helical" evidence="6">
    <location>
        <begin position="375"/>
        <end position="396"/>
    </location>
</feature>
<reference evidence="7" key="1">
    <citation type="submission" date="2020-08" db="EMBL/GenBank/DDBJ databases">
        <authorList>
            <person name="Uke A."/>
            <person name="Chhe C."/>
            <person name="Baramee S."/>
            <person name="Kosugi A."/>
        </authorList>
    </citation>
    <scope>NUCLEOTIDE SEQUENCE</scope>
    <source>
        <strain evidence="7">DA-C8</strain>
    </source>
</reference>
<dbReference type="InterPro" id="IPR024923">
    <property type="entry name" value="PG_synth_SpoVB"/>
</dbReference>
<feature type="transmembrane region" description="Helical" evidence="6">
    <location>
        <begin position="292"/>
        <end position="315"/>
    </location>
</feature>
<feature type="transmembrane region" description="Helical" evidence="6">
    <location>
        <begin position="59"/>
        <end position="79"/>
    </location>
</feature>
<comment type="caution">
    <text evidence="7">The sequence shown here is derived from an EMBL/GenBank/DDBJ whole genome shotgun (WGS) entry which is preliminary data.</text>
</comment>
<keyword evidence="4 6" id="KW-1133">Transmembrane helix</keyword>
<feature type="transmembrane region" description="Helical" evidence="6">
    <location>
        <begin position="246"/>
        <end position="266"/>
    </location>
</feature>
<feature type="transmembrane region" description="Helical" evidence="6">
    <location>
        <begin position="136"/>
        <end position="152"/>
    </location>
</feature>
<evidence type="ECO:0000256" key="6">
    <source>
        <dbReference type="SAM" id="Phobius"/>
    </source>
</evidence>
<feature type="transmembrane region" description="Helical" evidence="6">
    <location>
        <begin position="502"/>
        <end position="525"/>
    </location>
</feature>
<dbReference type="PIRSF" id="PIRSF038958">
    <property type="entry name" value="PG_synth_SpoVB"/>
    <property type="match status" value="1"/>
</dbReference>
<accession>A0A916QF09</accession>
<evidence type="ECO:0000256" key="5">
    <source>
        <dbReference type="ARBA" id="ARBA00023136"/>
    </source>
</evidence>
<dbReference type="InterPro" id="IPR002797">
    <property type="entry name" value="Polysacc_synth"/>
</dbReference>
<evidence type="ECO:0000256" key="2">
    <source>
        <dbReference type="ARBA" id="ARBA00022475"/>
    </source>
</evidence>
<keyword evidence="7" id="KW-0813">Transport</keyword>
<feature type="transmembrane region" description="Helical" evidence="6">
    <location>
        <begin position="466"/>
        <end position="490"/>
    </location>
</feature>
<dbReference type="PANTHER" id="PTHR30250:SF21">
    <property type="entry name" value="LIPID II FLIPPASE MURJ"/>
    <property type="match status" value="1"/>
</dbReference>
<dbReference type="RefSeq" id="WP_200966668.1">
    <property type="nucleotide sequence ID" value="NZ_BMAQ01000019.1"/>
</dbReference>
<dbReference type="CDD" id="cd13124">
    <property type="entry name" value="MATE_SpoVB_like"/>
    <property type="match status" value="1"/>
</dbReference>
<keyword evidence="5 6" id="KW-0472">Membrane</keyword>
<feature type="transmembrane region" description="Helical" evidence="6">
    <location>
        <begin position="429"/>
        <end position="445"/>
    </location>
</feature>
<proteinExistence type="predicted"/>
<protein>
    <submittedName>
        <fullName evidence="7">Sugar transporter</fullName>
    </submittedName>
</protein>
<evidence type="ECO:0000256" key="4">
    <source>
        <dbReference type="ARBA" id="ARBA00022989"/>
    </source>
</evidence>
<evidence type="ECO:0000256" key="3">
    <source>
        <dbReference type="ARBA" id="ARBA00022692"/>
    </source>
</evidence>
<dbReference type="AlphaFoldDB" id="A0A916QF09"/>
<dbReference type="InterPro" id="IPR050833">
    <property type="entry name" value="Poly_Biosynth_Transport"/>
</dbReference>
<sequence length="562" mass="58948">MKGSTPGTAVHGGTRLIRGVAVLGLAAAISKLLGTLQKIPLQNLAGDEAYGIYSAVYPFYVLVLFLATAGLPAAVSKLVSEQAALGNWREARRIYRLSSYLLTGTGIAAFLFLYAGAGLIASWIGSAQAEQALRSVSYALLIVPLMAAGRGYYQGLQNMIPTAVSQVVEQTVRVAVMIGLLLYLTGAGESSGTIAAGAAFGSVAGAAAGLAVMLWIDMRDRPRRLAGIRTSSREARLPASVLMRSIIRYAMPVALGSIVVPIINMIDSFTLPRLLVISQGLSDSEALHEFGIYARGLPLVQLVSMLFSAMSAALVPSLSEAKVQGQEEMVRRRADLTLWLTWLIGLAASAGLMAVSLPVNIMLFTDANGTVTMMIVAWTAVFSSLNVVSTAILQGISQERLPAIHLLIAALLKVILNLLLIPVLGINGAAWSGVVAYAAASLLNIRAIMKHIGLRRGMKEAAGKPLLAVITMVICVLIVYSGLTWLAVVLGADAEGRGWNTISALVLIPFGAAVFGLASLASGAIGAAELMLLPGAGEKLVPLLRRLRLLRGGREDSAEDSA</sequence>
<feature type="transmembrane region" description="Helical" evidence="6">
    <location>
        <begin position="20"/>
        <end position="39"/>
    </location>
</feature>
<dbReference type="Pfam" id="PF01943">
    <property type="entry name" value="Polysacc_synt"/>
    <property type="match status" value="1"/>
</dbReference>
<evidence type="ECO:0000313" key="7">
    <source>
        <dbReference type="EMBL" id="GFR38414.1"/>
    </source>
</evidence>
<feature type="transmembrane region" description="Helical" evidence="6">
    <location>
        <begin position="194"/>
        <end position="216"/>
    </location>
</feature>
<feature type="transmembrane region" description="Helical" evidence="6">
    <location>
        <begin position="100"/>
        <end position="124"/>
    </location>
</feature>
<organism evidence="7 8">
    <name type="scientific">Insulibacter thermoxylanivorax</name>
    <dbReference type="NCBI Taxonomy" id="2749268"/>
    <lineage>
        <taxon>Bacteria</taxon>
        <taxon>Bacillati</taxon>
        <taxon>Bacillota</taxon>
        <taxon>Bacilli</taxon>
        <taxon>Bacillales</taxon>
        <taxon>Paenibacillaceae</taxon>
        <taxon>Insulibacter</taxon>
    </lineage>
</organism>
<dbReference type="Proteomes" id="UP000654993">
    <property type="component" value="Unassembled WGS sequence"/>
</dbReference>
<evidence type="ECO:0000256" key="1">
    <source>
        <dbReference type="ARBA" id="ARBA00004651"/>
    </source>
</evidence>